<organism evidence="1 2">
    <name type="scientific">Bradyrhizobium sediminis</name>
    <dbReference type="NCBI Taxonomy" id="2840469"/>
    <lineage>
        <taxon>Bacteria</taxon>
        <taxon>Pseudomonadati</taxon>
        <taxon>Pseudomonadota</taxon>
        <taxon>Alphaproteobacteria</taxon>
        <taxon>Hyphomicrobiales</taxon>
        <taxon>Nitrobacteraceae</taxon>
        <taxon>Bradyrhizobium</taxon>
    </lineage>
</organism>
<protein>
    <submittedName>
        <fullName evidence="1">Uncharacterized protein</fullName>
    </submittedName>
</protein>
<gene>
    <name evidence="1" type="ORF">KMZ29_06195</name>
</gene>
<dbReference type="RefSeq" id="WP_215622904.1">
    <property type="nucleotide sequence ID" value="NZ_CP076134.1"/>
</dbReference>
<evidence type="ECO:0000313" key="2">
    <source>
        <dbReference type="Proteomes" id="UP000680839"/>
    </source>
</evidence>
<proteinExistence type="predicted"/>
<name>A0A975NFT8_9BRAD</name>
<dbReference type="AlphaFoldDB" id="A0A975NFT8"/>
<reference evidence="1" key="1">
    <citation type="submission" date="2021-06" db="EMBL/GenBank/DDBJ databases">
        <title>Bradyrhizobium sp. S2-20-1 Genome sequencing.</title>
        <authorList>
            <person name="Jin L."/>
        </authorList>
    </citation>
    <scope>NUCLEOTIDE SEQUENCE</scope>
    <source>
        <strain evidence="1">S2-20-1</strain>
    </source>
</reference>
<accession>A0A975NFT8</accession>
<dbReference type="EMBL" id="CP076134">
    <property type="protein sequence ID" value="QWG14272.1"/>
    <property type="molecule type" value="Genomic_DNA"/>
</dbReference>
<dbReference type="Proteomes" id="UP000680839">
    <property type="component" value="Chromosome"/>
</dbReference>
<evidence type="ECO:0000313" key="1">
    <source>
        <dbReference type="EMBL" id="QWG14272.1"/>
    </source>
</evidence>
<sequence length="674" mass="75450">MAIETLSLSFSSWREGLLALAGALEDPHRERIVVDRLEATAARIGIKPRDICSLALLVTSRARIESFPRPAPPPEIARLIEVANASGELNRLMVGIVDDIESRQEAQKRKVFSAFPETDPRRLLNDTTFGSAAAELSDVAQRLGEADPFSRMAVRLSLWFKRFDDFSRYGCPFPHDGWAVVGLVRRLAETLQCDDADRVKRLIAIWSGDVEVLSGREGVEALTSLLPGPDKLFGMDNLDVILVLEILGELAGDSENFDVEMIEEIPRVLERLPRRLDDGRPRTADLMAWLDAQEPDGSNRFRLVYDPGPAFSSAKYSDQADVLEPLLEATLELTSQAGHSVFPTGPLPMRGTIFEPGRKMRRTLEEKAPEAFELFRLFGIGGDRNEMDGPHPCQSLWTGDHDPSAITFPEVIANAAERGDHALCDMLIGGWLLFCTLHRREPLPDLVVLARLITGLPADHRSSVYAVLGILKRESANIPQLRRDVGGVLSWLPLIDTAPQEDFSSILREVFSPAVWDTIGREEKDSLVEAESLFLRARRMRQHERNREPIDAMIVRWSRVAESILRRVLSVLGTPAEGRPLGQLIRAAKKTLEQKSGSWSPEDQERFRFLPVALHELDRLDLVNKKGVKHTDGLELKWTHVVQIHTGIHWTMKTLLEAELGPADHGSTKLRFVE</sequence>